<dbReference type="GO" id="GO:0000160">
    <property type="term" value="P:phosphorelay signal transduction system"/>
    <property type="evidence" value="ECO:0007669"/>
    <property type="project" value="UniProtKB-KW"/>
</dbReference>
<protein>
    <submittedName>
        <fullName evidence="5">Response regulator</fullName>
    </submittedName>
</protein>
<feature type="modified residue" description="4-aspartylphosphate" evidence="3">
    <location>
        <position position="58"/>
    </location>
</feature>
<reference evidence="5" key="1">
    <citation type="submission" date="2023-03" db="EMBL/GenBank/DDBJ databases">
        <title>Lomoglobus Profundus gen. nov., sp. nov., a novel member of the phylum Verrucomicrobia, isolated from deep-marine sediment of South China Sea.</title>
        <authorList>
            <person name="Ahmad T."/>
            <person name="Ishaq S.E."/>
            <person name="Wang F."/>
        </authorList>
    </citation>
    <scope>NUCLEOTIDE SEQUENCE</scope>
    <source>
        <strain evidence="5">LMO-M01</strain>
    </source>
</reference>
<dbReference type="SMART" id="SM00448">
    <property type="entry name" value="REC"/>
    <property type="match status" value="1"/>
</dbReference>
<dbReference type="InterPro" id="IPR011006">
    <property type="entry name" value="CheY-like_superfamily"/>
</dbReference>
<dbReference type="Proteomes" id="UP001218638">
    <property type="component" value="Chromosome"/>
</dbReference>
<dbReference type="SUPFAM" id="SSF52172">
    <property type="entry name" value="CheY-like"/>
    <property type="match status" value="1"/>
</dbReference>
<dbReference type="InterPro" id="IPR050595">
    <property type="entry name" value="Bact_response_regulator"/>
</dbReference>
<dbReference type="AlphaFoldDB" id="A0AAF0I6U9"/>
<evidence type="ECO:0000256" key="2">
    <source>
        <dbReference type="ARBA" id="ARBA00023012"/>
    </source>
</evidence>
<dbReference type="PANTHER" id="PTHR44591">
    <property type="entry name" value="STRESS RESPONSE REGULATOR PROTEIN 1"/>
    <property type="match status" value="1"/>
</dbReference>
<sequence>MTAASLPHAIIVDDEQSYLDLLSIILGENLACPVATFARPLDALEAMADLDVGIIVTDFYMPDIDGMEFLKRAEQLKPGVPSIMITGHIAALDGRDQGEVKNLKAVLAKPFRAHTLSDKILEFWPQVAR</sequence>
<dbReference type="PROSITE" id="PS50110">
    <property type="entry name" value="RESPONSE_REGULATORY"/>
    <property type="match status" value="1"/>
</dbReference>
<keyword evidence="1 3" id="KW-0597">Phosphoprotein</keyword>
<dbReference type="InterPro" id="IPR001789">
    <property type="entry name" value="Sig_transdc_resp-reg_receiver"/>
</dbReference>
<keyword evidence="2" id="KW-0902">Two-component regulatory system</keyword>
<proteinExistence type="predicted"/>
<gene>
    <name evidence="5" type="ORF">PXH66_05500</name>
</gene>
<name>A0AAF0I6U9_9BACT</name>
<evidence type="ECO:0000313" key="6">
    <source>
        <dbReference type="Proteomes" id="UP001218638"/>
    </source>
</evidence>
<dbReference type="KEGG" id="slom:PXH66_05500"/>
<dbReference type="RefSeq" id="WP_330927899.1">
    <property type="nucleotide sequence ID" value="NZ_CP119075.1"/>
</dbReference>
<dbReference type="EMBL" id="CP119075">
    <property type="protein sequence ID" value="WED66301.1"/>
    <property type="molecule type" value="Genomic_DNA"/>
</dbReference>
<dbReference type="Gene3D" id="3.40.50.2300">
    <property type="match status" value="1"/>
</dbReference>
<keyword evidence="6" id="KW-1185">Reference proteome</keyword>
<organism evidence="5 6">
    <name type="scientific">Synoicihabitans lomoniglobus</name>
    <dbReference type="NCBI Taxonomy" id="2909285"/>
    <lineage>
        <taxon>Bacteria</taxon>
        <taxon>Pseudomonadati</taxon>
        <taxon>Verrucomicrobiota</taxon>
        <taxon>Opitutia</taxon>
        <taxon>Opitutales</taxon>
        <taxon>Opitutaceae</taxon>
        <taxon>Synoicihabitans</taxon>
    </lineage>
</organism>
<dbReference type="PANTHER" id="PTHR44591:SF14">
    <property type="entry name" value="PROTEIN PILG"/>
    <property type="match status" value="1"/>
</dbReference>
<evidence type="ECO:0000256" key="3">
    <source>
        <dbReference type="PROSITE-ProRule" id="PRU00169"/>
    </source>
</evidence>
<dbReference type="Pfam" id="PF00072">
    <property type="entry name" value="Response_reg"/>
    <property type="match status" value="1"/>
</dbReference>
<evidence type="ECO:0000259" key="4">
    <source>
        <dbReference type="PROSITE" id="PS50110"/>
    </source>
</evidence>
<evidence type="ECO:0000313" key="5">
    <source>
        <dbReference type="EMBL" id="WED66301.1"/>
    </source>
</evidence>
<feature type="domain" description="Response regulatory" evidence="4">
    <location>
        <begin position="8"/>
        <end position="124"/>
    </location>
</feature>
<accession>A0AAF0I6U9</accession>
<evidence type="ECO:0000256" key="1">
    <source>
        <dbReference type="ARBA" id="ARBA00022553"/>
    </source>
</evidence>